<evidence type="ECO:0000313" key="3">
    <source>
        <dbReference type="EMBL" id="TLT00647.1"/>
    </source>
</evidence>
<keyword evidence="4" id="KW-1185">Reference proteome</keyword>
<feature type="transmembrane region" description="Helical" evidence="1">
    <location>
        <begin position="15"/>
        <end position="34"/>
    </location>
</feature>
<dbReference type="Pfam" id="PF07963">
    <property type="entry name" value="N_methyl"/>
    <property type="match status" value="1"/>
</dbReference>
<organism evidence="2 5">
    <name type="scientific">Aliarcobacter cibarius</name>
    <dbReference type="NCBI Taxonomy" id="255507"/>
    <lineage>
        <taxon>Bacteria</taxon>
        <taxon>Pseudomonadati</taxon>
        <taxon>Campylobacterota</taxon>
        <taxon>Epsilonproteobacteria</taxon>
        <taxon>Campylobacterales</taxon>
        <taxon>Arcobacteraceae</taxon>
        <taxon>Aliarcobacter</taxon>
    </lineage>
</organism>
<dbReference type="Proteomes" id="UP000305417">
    <property type="component" value="Unassembled WGS sequence"/>
</dbReference>
<dbReference type="AlphaFoldDB" id="A0A7L5JRI4"/>
<protein>
    <submittedName>
        <fullName evidence="3">Prepilin-type N-terminal cleavage/methylation domain-containing protein</fullName>
    </submittedName>
</protein>
<dbReference type="InterPro" id="IPR012902">
    <property type="entry name" value="N_methyl_site"/>
</dbReference>
<name>A0A7L5JRI4_9BACT</name>
<gene>
    <name evidence="2" type="ORF">ACBT_1711</name>
    <name evidence="3" type="ORF">FE247_03645</name>
</gene>
<dbReference type="NCBIfam" id="TIGR02532">
    <property type="entry name" value="IV_pilin_GFxxxE"/>
    <property type="match status" value="1"/>
</dbReference>
<evidence type="ECO:0000256" key="1">
    <source>
        <dbReference type="SAM" id="Phobius"/>
    </source>
</evidence>
<dbReference type="EMBL" id="CP054051">
    <property type="protein sequence ID" value="QKJ27608.1"/>
    <property type="molecule type" value="Genomic_DNA"/>
</dbReference>
<accession>A0A7L5JRI4</accession>
<evidence type="ECO:0000313" key="5">
    <source>
        <dbReference type="Proteomes" id="UP000509513"/>
    </source>
</evidence>
<reference evidence="3 4" key="1">
    <citation type="submission" date="2019-05" db="EMBL/GenBank/DDBJ databases">
        <title>Arcobacter cibarius and Arcobacter thereius providing challenges in identification an antibiotic susceptibility and Quinolone resistance.</title>
        <authorList>
            <person name="Busch A."/>
            <person name="Hanel I."/>
            <person name="Hotzel H."/>
            <person name="Tomaso H."/>
        </authorList>
    </citation>
    <scope>NUCLEOTIDE SEQUENCE [LARGE SCALE GENOMIC DNA]</scope>
    <source>
        <strain evidence="3 4">16CS0831-2</strain>
    </source>
</reference>
<keyword evidence="1" id="KW-0812">Transmembrane</keyword>
<proteinExistence type="predicted"/>
<evidence type="ECO:0000313" key="4">
    <source>
        <dbReference type="Proteomes" id="UP000305417"/>
    </source>
</evidence>
<dbReference type="Proteomes" id="UP000509513">
    <property type="component" value="Chromosome"/>
</dbReference>
<dbReference type="KEGG" id="acib:ACBT_1711"/>
<keyword evidence="1" id="KW-0472">Membrane</keyword>
<reference evidence="2 5" key="2">
    <citation type="submission" date="2020-05" db="EMBL/GenBank/DDBJ databases">
        <title>Complete genome sequencing of Campylobacter and Arcobacter type strains.</title>
        <authorList>
            <person name="Miller W.G."/>
            <person name="Yee E."/>
        </authorList>
    </citation>
    <scope>NUCLEOTIDE SEQUENCE [LARGE SCALE GENOMIC DNA]</scope>
    <source>
        <strain evidence="2 5">LMG 21996</strain>
    </source>
</reference>
<keyword evidence="1" id="KW-1133">Transmembrane helix</keyword>
<dbReference type="OrthoDB" id="5344301at2"/>
<dbReference type="EMBL" id="VBUC01000006">
    <property type="protein sequence ID" value="TLT00647.1"/>
    <property type="molecule type" value="Genomic_DNA"/>
</dbReference>
<sequence length="104" mass="12124">MKLITKLVNLQKNSFTLIETLISITILSVVVTIFNKISHDNLREDISYNLLNDLENIFATKSYSNLQKSSKTINIIKNETLTENLNVNVYSYKDENIFIFKYEK</sequence>
<evidence type="ECO:0000313" key="2">
    <source>
        <dbReference type="EMBL" id="QKJ27608.1"/>
    </source>
</evidence>